<comment type="similarity">
    <text evidence="7">Belongs to the mitochondrial carrier (TC 2.A.29) family.</text>
</comment>
<organism evidence="8 9">
    <name type="scientific">Paspalum notatum var. saurae</name>
    <dbReference type="NCBI Taxonomy" id="547442"/>
    <lineage>
        <taxon>Eukaryota</taxon>
        <taxon>Viridiplantae</taxon>
        <taxon>Streptophyta</taxon>
        <taxon>Embryophyta</taxon>
        <taxon>Tracheophyta</taxon>
        <taxon>Spermatophyta</taxon>
        <taxon>Magnoliopsida</taxon>
        <taxon>Liliopsida</taxon>
        <taxon>Poales</taxon>
        <taxon>Poaceae</taxon>
        <taxon>PACMAD clade</taxon>
        <taxon>Panicoideae</taxon>
        <taxon>Andropogonodae</taxon>
        <taxon>Paspaleae</taxon>
        <taxon>Paspalinae</taxon>
        <taxon>Paspalum</taxon>
    </lineage>
</organism>
<dbReference type="PROSITE" id="PS50920">
    <property type="entry name" value="SOLCAR"/>
    <property type="match status" value="3"/>
</dbReference>
<evidence type="ECO:0000256" key="2">
    <source>
        <dbReference type="ARBA" id="ARBA00022448"/>
    </source>
</evidence>
<keyword evidence="2 7" id="KW-0813">Transport</keyword>
<dbReference type="Pfam" id="PF00153">
    <property type="entry name" value="Mito_carr"/>
    <property type="match status" value="3"/>
</dbReference>
<dbReference type="InterPro" id="IPR002067">
    <property type="entry name" value="MCP"/>
</dbReference>
<name>A0AAQ3SJW9_PASNO</name>
<evidence type="ECO:0000256" key="4">
    <source>
        <dbReference type="ARBA" id="ARBA00022737"/>
    </source>
</evidence>
<proteinExistence type="inferred from homology"/>
<evidence type="ECO:0000256" key="7">
    <source>
        <dbReference type="RuleBase" id="RU000488"/>
    </source>
</evidence>
<comment type="subcellular location">
    <subcellularLocation>
        <location evidence="1">Membrane</location>
        <topology evidence="1">Multi-pass membrane protein</topology>
    </subcellularLocation>
</comment>
<feature type="repeat" description="Solcar" evidence="6">
    <location>
        <begin position="294"/>
        <end position="384"/>
    </location>
</feature>
<evidence type="ECO:0000256" key="6">
    <source>
        <dbReference type="PROSITE-ProRule" id="PRU00282"/>
    </source>
</evidence>
<evidence type="ECO:0000313" key="9">
    <source>
        <dbReference type="Proteomes" id="UP001341281"/>
    </source>
</evidence>
<dbReference type="SUPFAM" id="SSF103506">
    <property type="entry name" value="Mitochondrial carrier"/>
    <property type="match status" value="1"/>
</dbReference>
<keyword evidence="4" id="KW-0677">Repeat</keyword>
<evidence type="ECO:0000256" key="5">
    <source>
        <dbReference type="ARBA" id="ARBA00023136"/>
    </source>
</evidence>
<evidence type="ECO:0000313" key="8">
    <source>
        <dbReference type="EMBL" id="WVZ56401.1"/>
    </source>
</evidence>
<dbReference type="GO" id="GO:0015748">
    <property type="term" value="P:organophosphate ester transport"/>
    <property type="evidence" value="ECO:0007669"/>
    <property type="project" value="UniProtKB-ARBA"/>
</dbReference>
<dbReference type="InterPro" id="IPR018108">
    <property type="entry name" value="MCP_transmembrane"/>
</dbReference>
<dbReference type="Proteomes" id="UP001341281">
    <property type="component" value="Chromosome 02"/>
</dbReference>
<keyword evidence="3 6" id="KW-0812">Transmembrane</keyword>
<gene>
    <name evidence="8" type="ORF">U9M48_006940</name>
</gene>
<dbReference type="PANTHER" id="PTHR24089">
    <property type="entry name" value="SOLUTE CARRIER FAMILY 25"/>
    <property type="match status" value="1"/>
</dbReference>
<dbReference type="AlphaFoldDB" id="A0AAQ3SJW9"/>
<sequence length="392" mass="42159">MQTEARVGMAAATMDGGGATAAAARRYTTQQQQAQGMAAATMDGGGATAAAARRYTTQQQQAQLQHHQPQLGTVPHLLAGGVAGAVSKTCTAPLARLTILFQVGLDPKECSLASSARQAALMFTVQGMHSDVATMRNTSIWREASRIIYEEGFRAFWKGNLVTIAHRLPYSSISFYAYERYKNLLQMLPGLEKNGGFGADVGVRLLGGGLSGITAASMTYPLDLVRTRLAAQTNTAYYRGISHALYAICRDEGVRGLYKGLGATLLGVGPSIAVSFSVYETLRSHWQIERPYDSPVLISLACGSLSGIASSTFTFPLDLVRRRMQLEGAAGRARVYQTGLFGTFGHIVRTEGFRGLYRGILPEYCKVVPGVGIVFMTYEMLKAILTGLESDD</sequence>
<dbReference type="Gene3D" id="1.50.40.10">
    <property type="entry name" value="Mitochondrial carrier domain"/>
    <property type="match status" value="1"/>
</dbReference>
<accession>A0AAQ3SJW9</accession>
<evidence type="ECO:0000256" key="3">
    <source>
        <dbReference type="ARBA" id="ARBA00022692"/>
    </source>
</evidence>
<dbReference type="GO" id="GO:0016020">
    <property type="term" value="C:membrane"/>
    <property type="evidence" value="ECO:0007669"/>
    <property type="project" value="UniProtKB-SubCell"/>
</dbReference>
<protein>
    <submittedName>
        <fullName evidence="8">Uncharacterized protein</fullName>
    </submittedName>
</protein>
<dbReference type="InterPro" id="IPR023395">
    <property type="entry name" value="MCP_dom_sf"/>
</dbReference>
<dbReference type="EMBL" id="CP144746">
    <property type="protein sequence ID" value="WVZ56401.1"/>
    <property type="molecule type" value="Genomic_DNA"/>
</dbReference>
<dbReference type="GO" id="GO:0055085">
    <property type="term" value="P:transmembrane transport"/>
    <property type="evidence" value="ECO:0007669"/>
    <property type="project" value="InterPro"/>
</dbReference>
<dbReference type="GO" id="GO:0015711">
    <property type="term" value="P:organic anion transport"/>
    <property type="evidence" value="ECO:0007669"/>
    <property type="project" value="UniProtKB-ARBA"/>
</dbReference>
<keyword evidence="5 6" id="KW-0472">Membrane</keyword>
<feature type="repeat" description="Solcar" evidence="6">
    <location>
        <begin position="199"/>
        <end position="285"/>
    </location>
</feature>
<dbReference type="PRINTS" id="PR00926">
    <property type="entry name" value="MITOCARRIER"/>
</dbReference>
<evidence type="ECO:0000256" key="1">
    <source>
        <dbReference type="ARBA" id="ARBA00004141"/>
    </source>
</evidence>
<keyword evidence="9" id="KW-1185">Reference proteome</keyword>
<reference evidence="8 9" key="1">
    <citation type="submission" date="2024-02" db="EMBL/GenBank/DDBJ databases">
        <title>High-quality chromosome-scale genome assembly of Pensacola bahiagrass (Paspalum notatum Flugge var. saurae).</title>
        <authorList>
            <person name="Vega J.M."/>
            <person name="Podio M."/>
            <person name="Orjuela J."/>
            <person name="Siena L.A."/>
            <person name="Pessino S.C."/>
            <person name="Combes M.C."/>
            <person name="Mariac C."/>
            <person name="Albertini E."/>
            <person name="Pupilli F."/>
            <person name="Ortiz J.P.A."/>
            <person name="Leblanc O."/>
        </authorList>
    </citation>
    <scope>NUCLEOTIDE SEQUENCE [LARGE SCALE GENOMIC DNA]</scope>
    <source>
        <strain evidence="8">R1</strain>
        <tissue evidence="8">Leaf</tissue>
    </source>
</reference>
<feature type="repeat" description="Solcar" evidence="6">
    <location>
        <begin position="71"/>
        <end position="184"/>
    </location>
</feature>